<sequence length="349" mass="39028">MVTTQTSGLVRAAGVEYRQLGKSGLRISVPVLGMMGMGLSNWMPWVLDEDRALPILKAAYDRGVNTWDTANVYSNGVSETIAGKAMIQYKIPRHKLVLMTKVFGYVREDTSIRGATLYPSTIDKNMGNTYGLSRTAILNAVDASLQRLQTDYIDLLMIHRFDKNVPIEETMRALHDLVTSGKVRYIGASSMWTHEFALMQFAAEANGWTKFISMQNYQNLLYREEEREMNKFCDLTGVGRMAWAPLGQGRLTNRISERNSARGASQPPISSPADIGIISRVEELAEKKGWPMSHVALAWISNRVTSPVVGFSSIERLDDILEAGGKTLTKEEEEYLEEPYLPRAIIGHT</sequence>
<protein>
    <submittedName>
        <fullName evidence="1">Uncharacterized protein</fullName>
    </submittedName>
</protein>
<accession>A0ACC1N3L8</accession>
<dbReference type="EMBL" id="JANJQO010000906">
    <property type="protein sequence ID" value="KAJ2973875.1"/>
    <property type="molecule type" value="Genomic_DNA"/>
</dbReference>
<gene>
    <name evidence="1" type="ORF">NQ176_g6356</name>
</gene>
<evidence type="ECO:0000313" key="2">
    <source>
        <dbReference type="Proteomes" id="UP001143910"/>
    </source>
</evidence>
<reference evidence="1" key="1">
    <citation type="submission" date="2022-08" db="EMBL/GenBank/DDBJ databases">
        <title>Genome Sequence of Lecanicillium fungicola.</title>
        <authorList>
            <person name="Buettner E."/>
        </authorList>
    </citation>
    <scope>NUCLEOTIDE SEQUENCE</scope>
    <source>
        <strain evidence="1">Babe33</strain>
    </source>
</reference>
<name>A0ACC1N3L8_9HYPO</name>
<comment type="caution">
    <text evidence="1">The sequence shown here is derived from an EMBL/GenBank/DDBJ whole genome shotgun (WGS) entry which is preliminary data.</text>
</comment>
<evidence type="ECO:0000313" key="1">
    <source>
        <dbReference type="EMBL" id="KAJ2973875.1"/>
    </source>
</evidence>
<keyword evidence="2" id="KW-1185">Reference proteome</keyword>
<proteinExistence type="predicted"/>
<dbReference type="Proteomes" id="UP001143910">
    <property type="component" value="Unassembled WGS sequence"/>
</dbReference>
<organism evidence="1 2">
    <name type="scientific">Zarea fungicola</name>
    <dbReference type="NCBI Taxonomy" id="93591"/>
    <lineage>
        <taxon>Eukaryota</taxon>
        <taxon>Fungi</taxon>
        <taxon>Dikarya</taxon>
        <taxon>Ascomycota</taxon>
        <taxon>Pezizomycotina</taxon>
        <taxon>Sordariomycetes</taxon>
        <taxon>Hypocreomycetidae</taxon>
        <taxon>Hypocreales</taxon>
        <taxon>Cordycipitaceae</taxon>
        <taxon>Zarea</taxon>
    </lineage>
</organism>